<feature type="transmembrane region" description="Helical" evidence="1">
    <location>
        <begin position="7"/>
        <end position="28"/>
    </location>
</feature>
<evidence type="ECO:0000259" key="2">
    <source>
        <dbReference type="Pfam" id="PF07331"/>
    </source>
</evidence>
<feature type="domain" description="DUF1468" evidence="2">
    <location>
        <begin position="8"/>
        <end position="156"/>
    </location>
</feature>
<keyword evidence="1" id="KW-1133">Transmembrane helix</keyword>
<organism evidence="3 4">
    <name type="scientific">Tectimicrobiota bacterium</name>
    <dbReference type="NCBI Taxonomy" id="2528274"/>
    <lineage>
        <taxon>Bacteria</taxon>
        <taxon>Pseudomonadati</taxon>
        <taxon>Nitrospinota/Tectimicrobiota group</taxon>
        <taxon>Candidatus Tectimicrobiota</taxon>
    </lineage>
</organism>
<evidence type="ECO:0000313" key="4">
    <source>
        <dbReference type="Proteomes" id="UP000782312"/>
    </source>
</evidence>
<feature type="transmembrane region" description="Helical" evidence="1">
    <location>
        <begin position="141"/>
        <end position="162"/>
    </location>
</feature>
<gene>
    <name evidence="3" type="ORF">HYZ11_12170</name>
</gene>
<evidence type="ECO:0000256" key="1">
    <source>
        <dbReference type="SAM" id="Phobius"/>
    </source>
</evidence>
<accession>A0A932MP12</accession>
<name>A0A932MP12_UNCTE</name>
<dbReference type="EMBL" id="JACPUR010000028">
    <property type="protein sequence ID" value="MBI3128353.1"/>
    <property type="molecule type" value="Genomic_DNA"/>
</dbReference>
<dbReference type="AlphaFoldDB" id="A0A932MP12"/>
<proteinExistence type="predicted"/>
<dbReference type="Proteomes" id="UP000782312">
    <property type="component" value="Unassembled WGS sequence"/>
</dbReference>
<reference evidence="3" key="1">
    <citation type="submission" date="2020-07" db="EMBL/GenBank/DDBJ databases">
        <title>Huge and variable diversity of episymbiotic CPR bacteria and DPANN archaea in groundwater ecosystems.</title>
        <authorList>
            <person name="He C.Y."/>
            <person name="Keren R."/>
            <person name="Whittaker M."/>
            <person name="Farag I.F."/>
            <person name="Doudna J."/>
            <person name="Cate J.H.D."/>
            <person name="Banfield J.F."/>
        </authorList>
    </citation>
    <scope>NUCLEOTIDE SEQUENCE</scope>
    <source>
        <strain evidence="3">NC_groundwater_763_Ag_S-0.2um_68_21</strain>
    </source>
</reference>
<feature type="transmembrane region" description="Helical" evidence="1">
    <location>
        <begin position="93"/>
        <end position="121"/>
    </location>
</feature>
<keyword evidence="1" id="KW-0472">Membrane</keyword>
<feature type="transmembrane region" description="Helical" evidence="1">
    <location>
        <begin position="40"/>
        <end position="58"/>
    </location>
</feature>
<sequence>MRDPRDIAIGVFFLALSGVLLFAIQGFPSGTLAEGMGARLMPLVLTLCLAFLSLLLLLHGFRSGRYQPGESLAPAGRALDPPLLGPHLKTPGILIALLTAYLLVLEYAGFLAGNAVFLLLATRSLGATWKGAAKTSLFLTVLTYLIFGVALDVPLPAFSLLAR</sequence>
<dbReference type="InterPro" id="IPR009936">
    <property type="entry name" value="DUF1468"/>
</dbReference>
<comment type="caution">
    <text evidence="3">The sequence shown here is derived from an EMBL/GenBank/DDBJ whole genome shotgun (WGS) entry which is preliminary data.</text>
</comment>
<evidence type="ECO:0000313" key="3">
    <source>
        <dbReference type="EMBL" id="MBI3128353.1"/>
    </source>
</evidence>
<keyword evidence="1" id="KW-0812">Transmembrane</keyword>
<protein>
    <submittedName>
        <fullName evidence="3">Tripartite tricarboxylate transporter TctB family protein</fullName>
    </submittedName>
</protein>
<dbReference type="Pfam" id="PF07331">
    <property type="entry name" value="TctB"/>
    <property type="match status" value="1"/>
</dbReference>